<proteinExistence type="predicted"/>
<keyword evidence="6" id="KW-1185">Reference proteome</keyword>
<evidence type="ECO:0000256" key="2">
    <source>
        <dbReference type="SAM" id="Phobius"/>
    </source>
</evidence>
<dbReference type="Pfam" id="PF13628">
    <property type="entry name" value="DUF4142"/>
    <property type="match status" value="1"/>
</dbReference>
<gene>
    <name evidence="5" type="ORF">GC106_32800</name>
</gene>
<keyword evidence="3" id="KW-0732">Signal</keyword>
<dbReference type="RefSeq" id="WP_173131324.1">
    <property type="nucleotide sequence ID" value="NZ_CBCSGW010000002.1"/>
</dbReference>
<reference evidence="5 6" key="1">
    <citation type="submission" date="2020-01" db="EMBL/GenBank/DDBJ databases">
        <title>Kibdelosporangium persica a novel Actinomycetes from a hot desert in Iran.</title>
        <authorList>
            <person name="Safaei N."/>
            <person name="Zaburannyi N."/>
            <person name="Mueller R."/>
            <person name="Wink J."/>
        </authorList>
    </citation>
    <scope>NUCLEOTIDE SEQUENCE [LARGE SCALE GENOMIC DNA]</scope>
    <source>
        <strain evidence="5 6">4NS15</strain>
    </source>
</reference>
<name>A0ABX2F573_9PSEU</name>
<feature type="signal peptide" evidence="3">
    <location>
        <begin position="1"/>
        <end position="25"/>
    </location>
</feature>
<feature type="compositionally biased region" description="Gly residues" evidence="1">
    <location>
        <begin position="247"/>
        <end position="256"/>
    </location>
</feature>
<protein>
    <submittedName>
        <fullName evidence="5">Outer membrane protein</fullName>
    </submittedName>
</protein>
<keyword evidence="2" id="KW-0472">Membrane</keyword>
<dbReference type="PANTHER" id="PTHR38593:SF1">
    <property type="entry name" value="BLR2558 PROTEIN"/>
    <property type="match status" value="1"/>
</dbReference>
<evidence type="ECO:0000256" key="3">
    <source>
        <dbReference type="SAM" id="SignalP"/>
    </source>
</evidence>
<evidence type="ECO:0000313" key="6">
    <source>
        <dbReference type="Proteomes" id="UP000763557"/>
    </source>
</evidence>
<feature type="domain" description="DUF4142" evidence="4">
    <location>
        <begin position="38"/>
        <end position="166"/>
    </location>
</feature>
<dbReference type="PANTHER" id="PTHR38593">
    <property type="entry name" value="BLR2558 PROTEIN"/>
    <property type="match status" value="1"/>
</dbReference>
<evidence type="ECO:0000259" key="4">
    <source>
        <dbReference type="Pfam" id="PF13628"/>
    </source>
</evidence>
<dbReference type="EMBL" id="JAAATY010000008">
    <property type="protein sequence ID" value="NRN66062.1"/>
    <property type="molecule type" value="Genomic_DNA"/>
</dbReference>
<keyword evidence="2" id="KW-0812">Transmembrane</keyword>
<keyword evidence="2" id="KW-1133">Transmembrane helix</keyword>
<accession>A0ABX2F573</accession>
<dbReference type="InterPro" id="IPR012347">
    <property type="entry name" value="Ferritin-like"/>
</dbReference>
<sequence length="269" mass="29030">MKRSLASLVLLLITLFTASQTVASAQQPGTAPLTDIDCELLVKVKLAGLWEMPAGDMAQERSADPKVQEVGRTLKSDHAMLDQAVDELAAPYACPLPNQPNDAQKSWLTEMATSTGAQFDSVWAMRLRSAHGMIFPLIAQVRAGTTDPKIREFATTANTVVMKHMTILESTNNVDYANLADATPLKLSSDAEGTDMVVAVTLVPLLVALTVFLLWLAAGRNRRRRAQESAVRRVDDDDDDNDRGRRGGGGGGGGGGKRSRLFVDKELAR</sequence>
<feature type="compositionally biased region" description="Basic and acidic residues" evidence="1">
    <location>
        <begin position="226"/>
        <end position="235"/>
    </location>
</feature>
<evidence type="ECO:0000313" key="5">
    <source>
        <dbReference type="EMBL" id="NRN66062.1"/>
    </source>
</evidence>
<dbReference type="Gene3D" id="1.20.1260.10">
    <property type="match status" value="1"/>
</dbReference>
<organism evidence="5 6">
    <name type="scientific">Kibdelosporangium persicum</name>
    <dbReference type="NCBI Taxonomy" id="2698649"/>
    <lineage>
        <taxon>Bacteria</taxon>
        <taxon>Bacillati</taxon>
        <taxon>Actinomycetota</taxon>
        <taxon>Actinomycetes</taxon>
        <taxon>Pseudonocardiales</taxon>
        <taxon>Pseudonocardiaceae</taxon>
        <taxon>Kibdelosporangium</taxon>
    </lineage>
</organism>
<evidence type="ECO:0000256" key="1">
    <source>
        <dbReference type="SAM" id="MobiDB-lite"/>
    </source>
</evidence>
<feature type="transmembrane region" description="Helical" evidence="2">
    <location>
        <begin position="196"/>
        <end position="218"/>
    </location>
</feature>
<dbReference type="InterPro" id="IPR025419">
    <property type="entry name" value="DUF4142"/>
</dbReference>
<feature type="chain" id="PRO_5045971930" evidence="3">
    <location>
        <begin position="26"/>
        <end position="269"/>
    </location>
</feature>
<comment type="caution">
    <text evidence="5">The sequence shown here is derived from an EMBL/GenBank/DDBJ whole genome shotgun (WGS) entry which is preliminary data.</text>
</comment>
<feature type="region of interest" description="Disordered" evidence="1">
    <location>
        <begin position="226"/>
        <end position="269"/>
    </location>
</feature>
<dbReference type="Proteomes" id="UP000763557">
    <property type="component" value="Unassembled WGS sequence"/>
</dbReference>